<organism evidence="8 9">
    <name type="scientific">Melghirimyces thermohalophilus</name>
    <dbReference type="NCBI Taxonomy" id="1236220"/>
    <lineage>
        <taxon>Bacteria</taxon>
        <taxon>Bacillati</taxon>
        <taxon>Bacillota</taxon>
        <taxon>Bacilli</taxon>
        <taxon>Bacillales</taxon>
        <taxon>Thermoactinomycetaceae</taxon>
        <taxon>Melghirimyces</taxon>
    </lineage>
</organism>
<evidence type="ECO:0000256" key="6">
    <source>
        <dbReference type="ARBA" id="ARBA00038001"/>
    </source>
</evidence>
<keyword evidence="3" id="KW-0408">Iron</keyword>
<evidence type="ECO:0000256" key="4">
    <source>
        <dbReference type="ARBA" id="ARBA00023014"/>
    </source>
</evidence>
<evidence type="ECO:0000256" key="3">
    <source>
        <dbReference type="ARBA" id="ARBA00023004"/>
    </source>
</evidence>
<keyword evidence="2" id="KW-0479">Metal-binding</keyword>
<sequence length="433" mass="48870">MNGWLYAGSVEALRRNPKVVKGGRSGIAVFYHEGEVYAVDNRCPHMGFPLHMGSLCDGILTCHWHHARFDLQSGGTLDPWADDVPIYRTRVEDGKVWVEPEPCRQRSMEQYRRRLREGMEQNLSLVIAKAVIGLMEAGESPQSIARTGVEFGTRHRQAGWRSGLTILTAMVHLLPKLDHRGQILALYQGLVHVARESAGMGTRFLQEPLPVEGADPKRLARWYRRSVEVRDIQGAERVLLTAIKAGFSEQQLADMMMAAVMDHFYMDTGHALDFHNKAFEVLDQIGSEQRAQVLTSLLPAFRNAERSEELISWQSPVDLVTPLQEAFSRLSEIRFGMVAHGVDERALVDLILGNNPRRTVTEMTEALEKGMAPARLAQLVALAAAERIERFHLQNEFEDWIRVLHTFTHAHAVHQSLRRSLTPELVRGIYHGG</sequence>
<feature type="domain" description="Rieske" evidence="7">
    <location>
        <begin position="4"/>
        <end position="98"/>
    </location>
</feature>
<dbReference type="Proteomes" id="UP000199387">
    <property type="component" value="Unassembled WGS sequence"/>
</dbReference>
<dbReference type="PROSITE" id="PS50007">
    <property type="entry name" value="PIPLC_X_DOMAIN"/>
    <property type="match status" value="1"/>
</dbReference>
<dbReference type="GO" id="GO:0046872">
    <property type="term" value="F:metal ion binding"/>
    <property type="evidence" value="ECO:0007669"/>
    <property type="project" value="UniProtKB-KW"/>
</dbReference>
<dbReference type="GO" id="GO:0016705">
    <property type="term" value="F:oxidoreductase activity, acting on paired donors, with incorporation or reduction of molecular oxygen"/>
    <property type="evidence" value="ECO:0007669"/>
    <property type="project" value="UniProtKB-ARBA"/>
</dbReference>
<dbReference type="RefSeq" id="WP_342670276.1">
    <property type="nucleotide sequence ID" value="NZ_FMZA01000007.1"/>
</dbReference>
<dbReference type="PANTHER" id="PTHR21496">
    <property type="entry name" value="FERREDOXIN-RELATED"/>
    <property type="match status" value="1"/>
</dbReference>
<evidence type="ECO:0000256" key="5">
    <source>
        <dbReference type="ARBA" id="ARBA00034078"/>
    </source>
</evidence>
<evidence type="ECO:0000259" key="7">
    <source>
        <dbReference type="PROSITE" id="PS51296"/>
    </source>
</evidence>
<proteinExistence type="inferred from homology"/>
<protein>
    <submittedName>
        <fullName evidence="8">Ferredoxin subunit of nitrite reductase or a ring-hydroxylating dioxygenase</fullName>
    </submittedName>
</protein>
<dbReference type="GO" id="GO:0051537">
    <property type="term" value="F:2 iron, 2 sulfur cluster binding"/>
    <property type="evidence" value="ECO:0007669"/>
    <property type="project" value="UniProtKB-KW"/>
</dbReference>
<dbReference type="InterPro" id="IPR036922">
    <property type="entry name" value="Rieske_2Fe-2S_sf"/>
</dbReference>
<dbReference type="STRING" id="1236220.SAMN04488112_10739"/>
<evidence type="ECO:0000256" key="2">
    <source>
        <dbReference type="ARBA" id="ARBA00022723"/>
    </source>
</evidence>
<comment type="similarity">
    <text evidence="6">Belongs to the bacterial ring-hydroxylating dioxygenase ferredoxin component family.</text>
</comment>
<reference evidence="8 9" key="1">
    <citation type="submission" date="2016-10" db="EMBL/GenBank/DDBJ databases">
        <authorList>
            <person name="de Groot N.N."/>
        </authorList>
    </citation>
    <scope>NUCLEOTIDE SEQUENCE [LARGE SCALE GENOMIC DNA]</scope>
    <source>
        <strain evidence="8 9">DSM 45514</strain>
    </source>
</reference>
<accession>A0A1G6L4G9</accession>
<dbReference type="Gene3D" id="2.102.10.10">
    <property type="entry name" value="Rieske [2Fe-2S] iron-sulphur domain"/>
    <property type="match status" value="1"/>
</dbReference>
<keyword evidence="8" id="KW-0223">Dioxygenase</keyword>
<dbReference type="EMBL" id="FMZA01000007">
    <property type="protein sequence ID" value="SDC38013.1"/>
    <property type="molecule type" value="Genomic_DNA"/>
</dbReference>
<dbReference type="SUPFAM" id="SSF50022">
    <property type="entry name" value="ISP domain"/>
    <property type="match status" value="1"/>
</dbReference>
<keyword evidence="8" id="KW-0560">Oxidoreductase</keyword>
<comment type="cofactor">
    <cofactor evidence="5">
        <name>[2Fe-2S] cluster</name>
        <dbReference type="ChEBI" id="CHEBI:190135"/>
    </cofactor>
</comment>
<keyword evidence="4" id="KW-0411">Iron-sulfur</keyword>
<dbReference type="GO" id="GO:0004497">
    <property type="term" value="F:monooxygenase activity"/>
    <property type="evidence" value="ECO:0007669"/>
    <property type="project" value="UniProtKB-ARBA"/>
</dbReference>
<evidence type="ECO:0000256" key="1">
    <source>
        <dbReference type="ARBA" id="ARBA00022714"/>
    </source>
</evidence>
<dbReference type="PROSITE" id="PS51296">
    <property type="entry name" value="RIESKE"/>
    <property type="match status" value="1"/>
</dbReference>
<dbReference type="InterPro" id="IPR017941">
    <property type="entry name" value="Rieske_2Fe-2S"/>
</dbReference>
<dbReference type="AlphaFoldDB" id="A0A1G6L4G9"/>
<keyword evidence="9" id="KW-1185">Reference proteome</keyword>
<keyword evidence="1" id="KW-0001">2Fe-2S</keyword>
<dbReference type="GO" id="GO:0051213">
    <property type="term" value="F:dioxygenase activity"/>
    <property type="evidence" value="ECO:0007669"/>
    <property type="project" value="UniProtKB-KW"/>
</dbReference>
<dbReference type="Pfam" id="PF00355">
    <property type="entry name" value="Rieske"/>
    <property type="match status" value="1"/>
</dbReference>
<name>A0A1G6L4G9_9BACL</name>
<dbReference type="PANTHER" id="PTHR21496:SF0">
    <property type="entry name" value="RIESKE DOMAIN-CONTAINING PROTEIN"/>
    <property type="match status" value="1"/>
</dbReference>
<evidence type="ECO:0000313" key="8">
    <source>
        <dbReference type="EMBL" id="SDC38013.1"/>
    </source>
</evidence>
<evidence type="ECO:0000313" key="9">
    <source>
        <dbReference type="Proteomes" id="UP000199387"/>
    </source>
</evidence>
<gene>
    <name evidence="8" type="ORF">SAMN04488112_10739</name>
</gene>